<sequence>VDIIVVGSTAVDPITGARLGKGEGFAELEYGMLRQMGVIDETTPVVTTIRDEQLVDDIPINKLLQHDVAVDIICTPTQVIRTDKSIPKPTGIYWELLSPQKLSQIKVLRDLKSRLEAEREAPLPTGPDEELPPLAERRNRRGNSGRRGRGRKIGRGREANVGGQA</sequence>
<dbReference type="Gene3D" id="3.40.50.10420">
    <property type="entry name" value="NagB/RpiA/CoA transferase-like"/>
    <property type="match status" value="1"/>
</dbReference>
<name>A0AAE0FRF2_9CHLO</name>
<reference evidence="2 3" key="1">
    <citation type="journal article" date="2015" name="Genome Biol. Evol.">
        <title>Comparative Genomics of a Bacterivorous Green Alga Reveals Evolutionary Causalities and Consequences of Phago-Mixotrophic Mode of Nutrition.</title>
        <authorList>
            <person name="Burns J.A."/>
            <person name="Paasch A."/>
            <person name="Narechania A."/>
            <person name="Kim E."/>
        </authorList>
    </citation>
    <scope>NUCLEOTIDE SEQUENCE [LARGE SCALE GENOMIC DNA]</scope>
    <source>
        <strain evidence="2 3">PLY_AMNH</strain>
    </source>
</reference>
<dbReference type="PANTHER" id="PTHR13017:SF0">
    <property type="entry name" value="METHENYLTETRAHYDROFOLATE SYNTHASE DOMAIN-CONTAINING PROTEIN"/>
    <property type="match status" value="1"/>
</dbReference>
<dbReference type="InterPro" id="IPR024185">
    <property type="entry name" value="FTHF_cligase-like_sf"/>
</dbReference>
<dbReference type="Pfam" id="PF01812">
    <property type="entry name" value="5-FTHF_cyc-lig"/>
    <property type="match status" value="1"/>
</dbReference>
<protein>
    <recommendedName>
        <fullName evidence="4">5-formyltetrahydrofolate cyclo-ligase</fullName>
    </recommendedName>
</protein>
<comment type="caution">
    <text evidence="2">The sequence shown here is derived from an EMBL/GenBank/DDBJ whole genome shotgun (WGS) entry which is preliminary data.</text>
</comment>
<dbReference type="AlphaFoldDB" id="A0AAE0FRF2"/>
<evidence type="ECO:0000313" key="3">
    <source>
        <dbReference type="Proteomes" id="UP001190700"/>
    </source>
</evidence>
<evidence type="ECO:0008006" key="4">
    <source>
        <dbReference type="Google" id="ProtNLM"/>
    </source>
</evidence>
<gene>
    <name evidence="2" type="ORF">CYMTET_27438</name>
</gene>
<organism evidence="2 3">
    <name type="scientific">Cymbomonas tetramitiformis</name>
    <dbReference type="NCBI Taxonomy" id="36881"/>
    <lineage>
        <taxon>Eukaryota</taxon>
        <taxon>Viridiplantae</taxon>
        <taxon>Chlorophyta</taxon>
        <taxon>Pyramimonadophyceae</taxon>
        <taxon>Pyramimonadales</taxon>
        <taxon>Pyramimonadaceae</taxon>
        <taxon>Cymbomonas</taxon>
    </lineage>
</organism>
<dbReference type="EMBL" id="LGRX02015055">
    <property type="protein sequence ID" value="KAK3263781.1"/>
    <property type="molecule type" value="Genomic_DNA"/>
</dbReference>
<dbReference type="PANTHER" id="PTHR13017">
    <property type="entry name" value="5-FORMYLTETRAHYDROFOLATE CYCLO-LIGASE-RELATED"/>
    <property type="match status" value="1"/>
</dbReference>
<evidence type="ECO:0000313" key="2">
    <source>
        <dbReference type="EMBL" id="KAK3263781.1"/>
    </source>
</evidence>
<dbReference type="InterPro" id="IPR037171">
    <property type="entry name" value="NagB/RpiA_transferase-like"/>
</dbReference>
<feature type="compositionally biased region" description="Basic residues" evidence="1">
    <location>
        <begin position="138"/>
        <end position="154"/>
    </location>
</feature>
<dbReference type="GO" id="GO:0005737">
    <property type="term" value="C:cytoplasm"/>
    <property type="evidence" value="ECO:0007669"/>
    <property type="project" value="TreeGrafter"/>
</dbReference>
<dbReference type="InterPro" id="IPR002698">
    <property type="entry name" value="FTHF_cligase"/>
</dbReference>
<dbReference type="SUPFAM" id="SSF100950">
    <property type="entry name" value="NagB/RpiA/CoA transferase-like"/>
    <property type="match status" value="1"/>
</dbReference>
<evidence type="ECO:0000256" key="1">
    <source>
        <dbReference type="SAM" id="MobiDB-lite"/>
    </source>
</evidence>
<accession>A0AAE0FRF2</accession>
<feature type="non-terminal residue" evidence="2">
    <location>
        <position position="1"/>
    </location>
</feature>
<proteinExistence type="predicted"/>
<dbReference type="Proteomes" id="UP001190700">
    <property type="component" value="Unassembled WGS sequence"/>
</dbReference>
<feature type="region of interest" description="Disordered" evidence="1">
    <location>
        <begin position="118"/>
        <end position="165"/>
    </location>
</feature>
<keyword evidence="3" id="KW-1185">Reference proteome</keyword>